<protein>
    <submittedName>
        <fullName evidence="2">Uncharacterized protein</fullName>
    </submittedName>
</protein>
<proteinExistence type="predicted"/>
<reference evidence="2" key="1">
    <citation type="submission" date="2022-11" db="UniProtKB">
        <authorList>
            <consortium name="WormBaseParasite"/>
        </authorList>
    </citation>
    <scope>IDENTIFICATION</scope>
</reference>
<evidence type="ECO:0000313" key="2">
    <source>
        <dbReference type="WBParaSite" id="nRc.2.0.1.t42222-RA"/>
    </source>
</evidence>
<dbReference type="Proteomes" id="UP000887565">
    <property type="component" value="Unplaced"/>
</dbReference>
<name>A0A915KVP8_ROMCU</name>
<keyword evidence="1" id="KW-1185">Reference proteome</keyword>
<organism evidence="1 2">
    <name type="scientific">Romanomermis culicivorax</name>
    <name type="common">Nematode worm</name>
    <dbReference type="NCBI Taxonomy" id="13658"/>
    <lineage>
        <taxon>Eukaryota</taxon>
        <taxon>Metazoa</taxon>
        <taxon>Ecdysozoa</taxon>
        <taxon>Nematoda</taxon>
        <taxon>Enoplea</taxon>
        <taxon>Dorylaimia</taxon>
        <taxon>Mermithida</taxon>
        <taxon>Mermithoidea</taxon>
        <taxon>Mermithidae</taxon>
        <taxon>Romanomermis</taxon>
    </lineage>
</organism>
<accession>A0A915KVP8</accession>
<sequence>MPKEIKDLIKVACFIVGNNPCLTSAQIRTMSADNLQDNYIKFQDIKLLLKVIAAVCPLTKLFLSTTCDNLLEEILEEERVSFCDDKSDTFCHIEKIKAEQSVRHPQPSLHQLPTQGIEVTKLDEPIFLMAQASVSISPNHQQWVTDTVFPLTSTTIPDLIVQPLPNNQVATEFPIETAIVYIANGMCPL</sequence>
<dbReference type="WBParaSite" id="nRc.2.0.1.t42222-RA">
    <property type="protein sequence ID" value="nRc.2.0.1.t42222-RA"/>
    <property type="gene ID" value="nRc.2.0.1.g42222"/>
</dbReference>
<evidence type="ECO:0000313" key="1">
    <source>
        <dbReference type="Proteomes" id="UP000887565"/>
    </source>
</evidence>
<dbReference type="AlphaFoldDB" id="A0A915KVP8"/>